<evidence type="ECO:0000256" key="1">
    <source>
        <dbReference type="ARBA" id="ARBA00022723"/>
    </source>
</evidence>
<evidence type="ECO:0000259" key="6">
    <source>
        <dbReference type="Pfam" id="PF11762"/>
    </source>
</evidence>
<dbReference type="SUPFAM" id="SSF53743">
    <property type="entry name" value="FucI/AraA N-terminal and middle domains"/>
    <property type="match status" value="1"/>
</dbReference>
<evidence type="ECO:0000256" key="5">
    <source>
        <dbReference type="ARBA" id="ARBA00023277"/>
    </source>
</evidence>
<dbReference type="EMBL" id="JAOQJX010000001">
    <property type="protein sequence ID" value="MCU6746264.1"/>
    <property type="molecule type" value="Genomic_DNA"/>
</dbReference>
<comment type="caution">
    <text evidence="8">The sequence shown here is derived from an EMBL/GenBank/DDBJ whole genome shotgun (WGS) entry which is preliminary data.</text>
</comment>
<organism evidence="8 9">
    <name type="scientific">Faecalicatena acetigenes</name>
    <dbReference type="NCBI Taxonomy" id="2981790"/>
    <lineage>
        <taxon>Bacteria</taxon>
        <taxon>Bacillati</taxon>
        <taxon>Bacillota</taxon>
        <taxon>Clostridia</taxon>
        <taxon>Lachnospirales</taxon>
        <taxon>Lachnospiraceae</taxon>
        <taxon>Faecalicatena</taxon>
    </lineage>
</organism>
<dbReference type="InterPro" id="IPR038583">
    <property type="entry name" value="AraA_N_sf"/>
</dbReference>
<feature type="domain" description="L-arabinose isomerase C-terminal" evidence="6">
    <location>
        <begin position="316"/>
        <end position="458"/>
    </location>
</feature>
<dbReference type="InterPro" id="IPR009015">
    <property type="entry name" value="Fucose_isomerase_N/cen_sf"/>
</dbReference>
<protein>
    <recommendedName>
        <fullName evidence="10">L-arabinose isomerase</fullName>
    </recommendedName>
</protein>
<dbReference type="PANTHER" id="PTHR38464">
    <property type="entry name" value="L-ARABINOSE ISOMERASE"/>
    <property type="match status" value="1"/>
</dbReference>
<keyword evidence="5" id="KW-0119">Carbohydrate metabolism</keyword>
<keyword evidence="9" id="KW-1185">Reference proteome</keyword>
<evidence type="ECO:0000256" key="3">
    <source>
        <dbReference type="ARBA" id="ARBA00023211"/>
    </source>
</evidence>
<keyword evidence="2" id="KW-0054">Arabinose catabolism</keyword>
<dbReference type="InterPro" id="IPR003762">
    <property type="entry name" value="Lara_isomerase"/>
</dbReference>
<feature type="domain" description="L-arabinose isomerase central" evidence="7">
    <location>
        <begin position="193"/>
        <end position="312"/>
    </location>
</feature>
<dbReference type="PIRSF" id="PIRSF001478">
    <property type="entry name" value="L-ara_isomerase"/>
    <property type="match status" value="1"/>
</dbReference>
<keyword evidence="1" id="KW-0479">Metal-binding</keyword>
<evidence type="ECO:0000259" key="7">
    <source>
        <dbReference type="Pfam" id="PF24856"/>
    </source>
</evidence>
<dbReference type="Gene3D" id="3.40.50.10940">
    <property type="match status" value="1"/>
</dbReference>
<dbReference type="Pfam" id="PF11762">
    <property type="entry name" value="Arabinose_Iso_C"/>
    <property type="match status" value="1"/>
</dbReference>
<keyword evidence="4" id="KW-0413">Isomerase</keyword>
<evidence type="ECO:0000256" key="2">
    <source>
        <dbReference type="ARBA" id="ARBA00022935"/>
    </source>
</evidence>
<dbReference type="InterPro" id="IPR004216">
    <property type="entry name" value="Fuc/Ara_isomerase_C"/>
</dbReference>
<evidence type="ECO:0000313" key="9">
    <source>
        <dbReference type="Proteomes" id="UP001652394"/>
    </source>
</evidence>
<gene>
    <name evidence="8" type="ORF">OCV51_01085</name>
</gene>
<accession>A0ABT2T7M2</accession>
<dbReference type="Proteomes" id="UP001652394">
    <property type="component" value="Unassembled WGS sequence"/>
</dbReference>
<name>A0ABT2T7M2_9FIRM</name>
<evidence type="ECO:0000256" key="4">
    <source>
        <dbReference type="ARBA" id="ARBA00023235"/>
    </source>
</evidence>
<dbReference type="RefSeq" id="WP_267303960.1">
    <property type="nucleotide sequence ID" value="NZ_JAOQJX010000001.1"/>
</dbReference>
<dbReference type="Pfam" id="PF24856">
    <property type="entry name" value="AraA_central"/>
    <property type="match status" value="1"/>
</dbReference>
<dbReference type="InterPro" id="IPR024664">
    <property type="entry name" value="Ara_Isoase_C"/>
</dbReference>
<evidence type="ECO:0000313" key="8">
    <source>
        <dbReference type="EMBL" id="MCU6746264.1"/>
    </source>
</evidence>
<sequence>MKKTKIGFLPLYVELYDLTCPQMRPKIEDFNQKVIKKLQEYVDVYAAPICRIKEEFEAAVTYFQEKQVDAVVTMHLDYSPSLESADALAKVEVPIIVLDTTCEAEFGPAQSVDEIMYNHGIHGVQDMCNLLKRNHKLYFVEAGHWEHSDVIERVVSRVNAAAMAKAFYDSRIGRVGDTFEGMGDFQVPFSELKEKFGIDIISYDFDWAQEKIKEITDKEIEEDISYCKEKFCVDPIDDTIWKLSEKVNLLLRKWVKQEKLDAYTVNFLATENQPGLPTMPFLEISRLMERGIGYAGEGDVLTAALVGALMKVYAETTFTEMFCPDWKGNSIMLSHMGEINVALTAKTPRVVEKDFPFTSADNPVTAYGCLKPGKAVIVDLAPFGSGRYTLILSEVEMLSVEGTDNMELSVHGWFRPIHCDISRFLEQYSLAGGTHHLALVYNASLRELETFGEIMGFETTVI</sequence>
<evidence type="ECO:0008006" key="10">
    <source>
        <dbReference type="Google" id="ProtNLM"/>
    </source>
</evidence>
<keyword evidence="3" id="KW-0464">Manganese</keyword>
<dbReference type="SUPFAM" id="SSF50443">
    <property type="entry name" value="FucI/AraA C-terminal domain-like"/>
    <property type="match status" value="1"/>
</dbReference>
<dbReference type="InterPro" id="IPR055390">
    <property type="entry name" value="AraA_central"/>
</dbReference>
<proteinExistence type="predicted"/>
<reference evidence="8 9" key="1">
    <citation type="journal article" date="2021" name="ISME Commun">
        <title>Automated analysis of genomic sequences facilitates high-throughput and comprehensive description of bacteria.</title>
        <authorList>
            <person name="Hitch T.C.A."/>
        </authorList>
    </citation>
    <scope>NUCLEOTIDE SEQUENCE [LARGE SCALE GENOMIC DNA]</scope>
    <source>
        <strain evidence="8 9">H2_18</strain>
    </source>
</reference>
<dbReference type="PANTHER" id="PTHR38464:SF1">
    <property type="entry name" value="L-ARABINOSE ISOMERASE"/>
    <property type="match status" value="1"/>
</dbReference>